<proteinExistence type="inferred from homology"/>
<dbReference type="NCBIfam" id="NF002601">
    <property type="entry name" value="PRK02259.1"/>
    <property type="match status" value="1"/>
</dbReference>
<keyword evidence="8" id="KW-0472">Membrane</keyword>
<feature type="domain" description="Succinylglutamate desuccinylase/Aspartoacylase catalytic" evidence="16">
    <location>
        <begin position="13"/>
        <end position="208"/>
    </location>
</feature>
<name>A0A670J0Y8_PODMU</name>
<reference evidence="17 18" key="1">
    <citation type="journal article" date="2019" name="Proc. Natl. Acad. Sci. U.S.A.">
        <title>Regulatory changes in pterin and carotenoid genes underlie balanced color polymorphisms in the wall lizard.</title>
        <authorList>
            <person name="Andrade P."/>
            <person name="Pinho C."/>
            <person name="Perez I de Lanuza G."/>
            <person name="Afonso S."/>
            <person name="Brejcha J."/>
            <person name="Rubin C.J."/>
            <person name="Wallerman O."/>
            <person name="Pereira P."/>
            <person name="Sabatino S.J."/>
            <person name="Bellati A."/>
            <person name="Pellitteri-Rosa D."/>
            <person name="Bosakova Z."/>
            <person name="Bunikis I."/>
            <person name="Carretero M.A."/>
            <person name="Feiner N."/>
            <person name="Marsik P."/>
            <person name="Pauperio F."/>
            <person name="Salvi D."/>
            <person name="Soler L."/>
            <person name="While G.M."/>
            <person name="Uller T."/>
            <person name="Font E."/>
            <person name="Andersson L."/>
            <person name="Carneiro M."/>
        </authorList>
    </citation>
    <scope>NUCLEOTIDE SEQUENCE</scope>
</reference>
<dbReference type="Ensembl" id="ENSPMRT00000018143.1">
    <property type="protein sequence ID" value="ENSPMRP00000017032.1"/>
    <property type="gene ID" value="ENSPMRG00000011291.1"/>
</dbReference>
<evidence type="ECO:0000256" key="4">
    <source>
        <dbReference type="ARBA" id="ARBA00022490"/>
    </source>
</evidence>
<feature type="binding site" evidence="14">
    <location>
        <position position="23"/>
    </location>
    <ligand>
        <name>Zn(2+)</name>
        <dbReference type="ChEBI" id="CHEBI:29105"/>
    </ligand>
</feature>
<evidence type="ECO:0000256" key="13">
    <source>
        <dbReference type="PIRSR" id="PIRSR018001-1"/>
    </source>
</evidence>
<dbReference type="PANTHER" id="PTHR15162:SF5">
    <property type="entry name" value="N-ACYL-AROMATIC-L-AMINO ACID AMIDOHYDROLASE (CARBOXYLATE-FORMING)"/>
    <property type="match status" value="1"/>
</dbReference>
<dbReference type="InterPro" id="IPR016708">
    <property type="entry name" value="Aspartoacylase"/>
</dbReference>
<comment type="catalytic activity">
    <reaction evidence="11">
        <text>an N-acetyl-L-cysteine-S-conjugate + H2O = an S-substituted L-cysteine + acetate</text>
        <dbReference type="Rhea" id="RHEA:36855"/>
        <dbReference type="ChEBI" id="CHEBI:15377"/>
        <dbReference type="ChEBI" id="CHEBI:30089"/>
        <dbReference type="ChEBI" id="CHEBI:58717"/>
        <dbReference type="ChEBI" id="CHEBI:58718"/>
        <dbReference type="EC" id="3.5.1.114"/>
    </reaction>
</comment>
<dbReference type="PANTHER" id="PTHR15162">
    <property type="entry name" value="ASPARTOACYLASE"/>
    <property type="match status" value="1"/>
</dbReference>
<sequence>MCSMWELQRLPSLKRVAVSGGTHGNEMSGVYLAKHWLRDPSELQRGTFQATPFLGNPRAVEQCVRYIGRDLNRAFLNEFLTSKDSDIDNYEVQRAQEIDQSFGPRGSSQAYDFMFDLHNTTANMGACLFVATEHCLLPMHMCHYIQKHYSMGPCTIFLYQKPGEETLYLTSVAKAGIALELGPQPQGVARADCLAQMRSIMACALDFIELFNKGTLFPAFETEAYKVVERVDFPRYPDGEISAVIHPNLQDKDFHPLKPGDPIFQTLSGDVILYEGDSITYPAFINEAAYYEKKVAFVKMEKRTFAQPALQKEL</sequence>
<keyword evidence="6" id="KW-0378">Hydrolase</keyword>
<evidence type="ECO:0000256" key="10">
    <source>
        <dbReference type="ARBA" id="ARBA00037831"/>
    </source>
</evidence>
<dbReference type="GO" id="GO:0005829">
    <property type="term" value="C:cytosol"/>
    <property type="evidence" value="ECO:0007669"/>
    <property type="project" value="TreeGrafter"/>
</dbReference>
<evidence type="ECO:0000256" key="11">
    <source>
        <dbReference type="ARBA" id="ARBA00048435"/>
    </source>
</evidence>
<feature type="domain" description="AstE/AspA barrel-sandwich hybrid" evidence="15">
    <location>
        <begin position="221"/>
        <end position="302"/>
    </location>
</feature>
<keyword evidence="18" id="KW-1185">Reference proteome</keyword>
<keyword evidence="3" id="KW-1003">Cell membrane</keyword>
<dbReference type="CDD" id="cd06909">
    <property type="entry name" value="M14_ASPA"/>
    <property type="match status" value="1"/>
</dbReference>
<evidence type="ECO:0000256" key="2">
    <source>
        <dbReference type="ARBA" id="ARBA00006173"/>
    </source>
</evidence>
<evidence type="ECO:0000256" key="8">
    <source>
        <dbReference type="ARBA" id="ARBA00023136"/>
    </source>
</evidence>
<reference evidence="17" key="2">
    <citation type="submission" date="2025-08" db="UniProtKB">
        <authorList>
            <consortium name="Ensembl"/>
        </authorList>
    </citation>
    <scope>IDENTIFICATION</scope>
</reference>
<keyword evidence="5 14" id="KW-0479">Metal-binding</keyword>
<dbReference type="SUPFAM" id="SSF53187">
    <property type="entry name" value="Zn-dependent exopeptidases"/>
    <property type="match status" value="1"/>
</dbReference>
<dbReference type="PIRSF" id="PIRSF018001">
    <property type="entry name" value="Aspartoacylase"/>
    <property type="match status" value="1"/>
</dbReference>
<dbReference type="Pfam" id="PF24827">
    <property type="entry name" value="AstE_AspA_cat"/>
    <property type="match status" value="1"/>
</dbReference>
<dbReference type="OMA" id="AMHLCHH"/>
<dbReference type="AlphaFoldDB" id="A0A670J0Y8"/>
<dbReference type="Gene3D" id="2.20.25.160">
    <property type="match status" value="1"/>
</dbReference>
<dbReference type="InterPro" id="IPR007036">
    <property type="entry name" value="Aste_AspA_hybrid_dom"/>
</dbReference>
<feature type="active site" description="Proton donor/acceptor" evidence="13">
    <location>
        <position position="180"/>
    </location>
</feature>
<keyword evidence="7 14" id="KW-0862">Zinc</keyword>
<dbReference type="Pfam" id="PF04952">
    <property type="entry name" value="AstE_AspA_hybrid"/>
    <property type="match status" value="1"/>
</dbReference>
<comment type="catalytic activity">
    <reaction evidence="12">
        <text>an N-acyl-aromatic L-alpha-amino acid + H2O = an aromatic L-alpha-amino acid + a carboxylate</text>
        <dbReference type="Rhea" id="RHEA:54184"/>
        <dbReference type="ChEBI" id="CHEBI:15377"/>
        <dbReference type="ChEBI" id="CHEBI:29067"/>
        <dbReference type="ChEBI" id="CHEBI:84824"/>
        <dbReference type="ChEBI" id="CHEBI:138093"/>
        <dbReference type="EC" id="3.5.1.114"/>
    </reaction>
</comment>
<evidence type="ECO:0000256" key="3">
    <source>
        <dbReference type="ARBA" id="ARBA00022475"/>
    </source>
</evidence>
<comment type="cofactor">
    <cofactor evidence="14">
        <name>Zn(2+)</name>
        <dbReference type="ChEBI" id="CHEBI:29105"/>
    </cofactor>
    <text evidence="14">Binds 1 zinc ion per subunit.</text>
</comment>
<feature type="binding site" evidence="14">
    <location>
        <position position="26"/>
    </location>
    <ligand>
        <name>Zn(2+)</name>
        <dbReference type="ChEBI" id="CHEBI:29105"/>
    </ligand>
</feature>
<accession>A0A670J0Y8</accession>
<evidence type="ECO:0000256" key="1">
    <source>
        <dbReference type="ARBA" id="ARBA00004496"/>
    </source>
</evidence>
<dbReference type="GO" id="GO:0016788">
    <property type="term" value="F:hydrolase activity, acting on ester bonds"/>
    <property type="evidence" value="ECO:0007669"/>
    <property type="project" value="InterPro"/>
</dbReference>
<dbReference type="InterPro" id="IPR055438">
    <property type="entry name" value="AstE_AspA_cat"/>
</dbReference>
<dbReference type="GeneTree" id="ENSGT00390000001189"/>
<reference evidence="17" key="3">
    <citation type="submission" date="2025-09" db="UniProtKB">
        <authorList>
            <consortium name="Ensembl"/>
        </authorList>
    </citation>
    <scope>IDENTIFICATION</scope>
</reference>
<evidence type="ECO:0000313" key="18">
    <source>
        <dbReference type="Proteomes" id="UP000472272"/>
    </source>
</evidence>
<dbReference type="FunFam" id="3.40.630.10:FF:000025">
    <property type="entry name" value="aspartoacylase"/>
    <property type="match status" value="1"/>
</dbReference>
<dbReference type="GO" id="GO:0046872">
    <property type="term" value="F:metal ion binding"/>
    <property type="evidence" value="ECO:0007669"/>
    <property type="project" value="UniProtKB-KW"/>
</dbReference>
<evidence type="ECO:0000256" key="6">
    <source>
        <dbReference type="ARBA" id="ARBA00022801"/>
    </source>
</evidence>
<dbReference type="GO" id="GO:0016324">
    <property type="term" value="C:apical plasma membrane"/>
    <property type="evidence" value="ECO:0007669"/>
    <property type="project" value="UniProtKB-SubCell"/>
</dbReference>
<dbReference type="Gene3D" id="3.40.630.10">
    <property type="entry name" value="Zn peptidases"/>
    <property type="match status" value="1"/>
</dbReference>
<feature type="binding site" evidence="14">
    <location>
        <position position="118"/>
    </location>
    <ligand>
        <name>Zn(2+)</name>
        <dbReference type="ChEBI" id="CHEBI:29105"/>
    </ligand>
</feature>
<dbReference type="EC" id="3.5.1.114" evidence="9"/>
<organism evidence="17 18">
    <name type="scientific">Podarcis muralis</name>
    <name type="common">Wall lizard</name>
    <name type="synonym">Lacerta muralis</name>
    <dbReference type="NCBI Taxonomy" id="64176"/>
    <lineage>
        <taxon>Eukaryota</taxon>
        <taxon>Metazoa</taxon>
        <taxon>Chordata</taxon>
        <taxon>Craniata</taxon>
        <taxon>Vertebrata</taxon>
        <taxon>Euteleostomi</taxon>
        <taxon>Lepidosauria</taxon>
        <taxon>Squamata</taxon>
        <taxon>Bifurcata</taxon>
        <taxon>Unidentata</taxon>
        <taxon>Episquamata</taxon>
        <taxon>Laterata</taxon>
        <taxon>Lacertibaenia</taxon>
        <taxon>Lacertidae</taxon>
        <taxon>Podarcis</taxon>
    </lineage>
</organism>
<comment type="subcellular location">
    <subcellularLocation>
        <location evidence="10">Apical cell membrane</location>
        <topology evidence="10">Peripheral membrane protein</topology>
    </subcellularLocation>
    <subcellularLocation>
        <location evidence="1">Cytoplasm</location>
    </subcellularLocation>
</comment>
<dbReference type="FunFam" id="2.20.25.160:FF:000001">
    <property type="entry name" value="Aspartoacylase"/>
    <property type="match status" value="1"/>
</dbReference>
<evidence type="ECO:0000259" key="15">
    <source>
        <dbReference type="Pfam" id="PF04952"/>
    </source>
</evidence>
<dbReference type="GO" id="GO:0004046">
    <property type="term" value="F:aminoacylase activity"/>
    <property type="evidence" value="ECO:0007669"/>
    <property type="project" value="TreeGrafter"/>
</dbReference>
<evidence type="ECO:0000256" key="14">
    <source>
        <dbReference type="PIRSR" id="PIRSR018001-3"/>
    </source>
</evidence>
<protein>
    <recommendedName>
        <fullName evidence="9">N-acyl-aromatic-L-amino acid amidohydrolase</fullName>
        <ecNumber evidence="9">3.5.1.114</ecNumber>
    </recommendedName>
</protein>
<evidence type="ECO:0000256" key="12">
    <source>
        <dbReference type="ARBA" id="ARBA00049326"/>
    </source>
</evidence>
<evidence type="ECO:0000313" key="17">
    <source>
        <dbReference type="Ensembl" id="ENSPMRP00000017032.1"/>
    </source>
</evidence>
<gene>
    <name evidence="17" type="primary">ACY3</name>
</gene>
<keyword evidence="4" id="KW-0963">Cytoplasm</keyword>
<evidence type="ECO:0000259" key="16">
    <source>
        <dbReference type="Pfam" id="PF24827"/>
    </source>
</evidence>
<evidence type="ECO:0000256" key="7">
    <source>
        <dbReference type="ARBA" id="ARBA00022833"/>
    </source>
</evidence>
<dbReference type="HAMAP" id="MF_00704">
    <property type="entry name" value="Aspartoacylase"/>
    <property type="match status" value="1"/>
</dbReference>
<evidence type="ECO:0000256" key="5">
    <source>
        <dbReference type="ARBA" id="ARBA00022723"/>
    </source>
</evidence>
<dbReference type="Proteomes" id="UP000472272">
    <property type="component" value="Chromosome 1"/>
</dbReference>
<comment type="similarity">
    <text evidence="2">Belongs to the AspA/AstE family. Aspartoacylase subfamily.</text>
</comment>
<dbReference type="InterPro" id="IPR050178">
    <property type="entry name" value="AspA/AstE_fam"/>
</dbReference>
<evidence type="ECO:0000256" key="9">
    <source>
        <dbReference type="ARBA" id="ARBA00034807"/>
    </source>
</evidence>